<sequence>MKKTVGICMLAAASAFASHAFAETPQAVDSASRWSASTMDRHMPVDAARLHKLGQKKFRYMDMAESKRSKSLQNAVLLFGARADGKDSAAQREPAKAAPSAPVYRDHAQQPKVPRVIMRPST</sequence>
<evidence type="ECO:0000256" key="2">
    <source>
        <dbReference type="SAM" id="SignalP"/>
    </source>
</evidence>
<reference evidence="3" key="1">
    <citation type="submission" date="2023-02" db="EMBL/GenBank/DDBJ databases">
        <title>Description of Herbaspirillum huttiense subsp. nephrolepsisexaltata and Herbaspirillum huttiense subsp. lycopersicon.</title>
        <authorList>
            <person name="Poudel M."/>
            <person name="Sharma A."/>
            <person name="Goss E."/>
            <person name="Tapia J.H."/>
            <person name="Harmon C.M."/>
            <person name="Jones J.B."/>
        </authorList>
    </citation>
    <scope>NUCLEOTIDE SEQUENCE</scope>
    <source>
        <strain evidence="3">NC40101</strain>
    </source>
</reference>
<name>A0AAE4G9L2_9BURK</name>
<organism evidence="3">
    <name type="scientific">Herbaspirillum huttiense subsp. nephrolepidis</name>
    <dbReference type="NCBI Taxonomy" id="3075126"/>
    <lineage>
        <taxon>Bacteria</taxon>
        <taxon>Pseudomonadati</taxon>
        <taxon>Pseudomonadota</taxon>
        <taxon>Betaproteobacteria</taxon>
        <taxon>Burkholderiales</taxon>
        <taxon>Oxalobacteraceae</taxon>
        <taxon>Herbaspirillum</taxon>
    </lineage>
</organism>
<evidence type="ECO:0000313" key="3">
    <source>
        <dbReference type="EMBL" id="MDT0338063.1"/>
    </source>
</evidence>
<accession>A0AAE4G9L2</accession>
<comment type="caution">
    <text evidence="3">The sequence shown here is derived from an EMBL/GenBank/DDBJ whole genome shotgun (WGS) entry which is preliminary data.</text>
</comment>
<evidence type="ECO:0008006" key="4">
    <source>
        <dbReference type="Google" id="ProtNLM"/>
    </source>
</evidence>
<protein>
    <recommendedName>
        <fullName evidence="4">DUF4148 domain-containing protein</fullName>
    </recommendedName>
</protein>
<dbReference type="RefSeq" id="WP_310836535.1">
    <property type="nucleotide sequence ID" value="NZ_JAVLSM010000003.1"/>
</dbReference>
<feature type="signal peptide" evidence="2">
    <location>
        <begin position="1"/>
        <end position="22"/>
    </location>
</feature>
<gene>
    <name evidence="3" type="ORF">RJN63_14555</name>
</gene>
<feature type="chain" id="PRO_5042151519" description="DUF4148 domain-containing protein" evidence="2">
    <location>
        <begin position="23"/>
        <end position="122"/>
    </location>
</feature>
<dbReference type="AlphaFoldDB" id="A0AAE4G9L2"/>
<proteinExistence type="predicted"/>
<dbReference type="EMBL" id="JAVRAA010000006">
    <property type="protein sequence ID" value="MDT0338063.1"/>
    <property type="molecule type" value="Genomic_DNA"/>
</dbReference>
<evidence type="ECO:0000256" key="1">
    <source>
        <dbReference type="SAM" id="MobiDB-lite"/>
    </source>
</evidence>
<feature type="compositionally biased region" description="Basic and acidic residues" evidence="1">
    <location>
        <begin position="84"/>
        <end position="95"/>
    </location>
</feature>
<keyword evidence="2" id="KW-0732">Signal</keyword>
<feature type="region of interest" description="Disordered" evidence="1">
    <location>
        <begin position="84"/>
        <end position="122"/>
    </location>
</feature>